<evidence type="ECO:0000256" key="1">
    <source>
        <dbReference type="SAM" id="MobiDB-lite"/>
    </source>
</evidence>
<evidence type="ECO:0000313" key="4">
    <source>
        <dbReference type="EMBL" id="KIC94118.1"/>
    </source>
</evidence>
<feature type="transmembrane region" description="Helical" evidence="2">
    <location>
        <begin position="48"/>
        <end position="68"/>
    </location>
</feature>
<dbReference type="STRING" id="1349421.OI18_14075"/>
<dbReference type="RefSeq" id="WP_039140739.1">
    <property type="nucleotide sequence ID" value="NZ_JSVC01000015.1"/>
</dbReference>
<gene>
    <name evidence="4" type="ORF">OI18_14075</name>
</gene>
<keyword evidence="2" id="KW-1133">Transmembrane helix</keyword>
<dbReference type="Pfam" id="PF13568">
    <property type="entry name" value="OMP_b-brl_2"/>
    <property type="match status" value="1"/>
</dbReference>
<organism evidence="4 5">
    <name type="scientific">Flavihumibacter solisilvae</name>
    <dbReference type="NCBI Taxonomy" id="1349421"/>
    <lineage>
        <taxon>Bacteria</taxon>
        <taxon>Pseudomonadati</taxon>
        <taxon>Bacteroidota</taxon>
        <taxon>Chitinophagia</taxon>
        <taxon>Chitinophagales</taxon>
        <taxon>Chitinophagaceae</taxon>
        <taxon>Flavihumibacter</taxon>
    </lineage>
</organism>
<keyword evidence="5" id="KW-1185">Reference proteome</keyword>
<keyword evidence="2" id="KW-0812">Transmembrane</keyword>
<reference evidence="4 5" key="1">
    <citation type="submission" date="2014-11" db="EMBL/GenBank/DDBJ databases">
        <title>Genome sequence of Flavihumibacter solisilvae 3-3.</title>
        <authorList>
            <person name="Zhou G."/>
            <person name="Li M."/>
            <person name="Wang G."/>
        </authorList>
    </citation>
    <scope>NUCLEOTIDE SEQUENCE [LARGE SCALE GENOMIC DNA]</scope>
    <source>
        <strain evidence="4 5">3-3</strain>
    </source>
</reference>
<dbReference type="InterPro" id="IPR025665">
    <property type="entry name" value="Beta-barrel_OMP_2"/>
</dbReference>
<comment type="caution">
    <text evidence="4">The sequence shown here is derived from an EMBL/GenBank/DDBJ whole genome shotgun (WGS) entry which is preliminary data.</text>
</comment>
<dbReference type="AlphaFoldDB" id="A0A0C1LFK2"/>
<proteinExistence type="predicted"/>
<accession>A0A0C1LFK2</accession>
<feature type="region of interest" description="Disordered" evidence="1">
    <location>
        <begin position="123"/>
        <end position="184"/>
    </location>
</feature>
<dbReference type="Proteomes" id="UP000031408">
    <property type="component" value="Unassembled WGS sequence"/>
</dbReference>
<feature type="domain" description="Outer membrane protein beta-barrel" evidence="3">
    <location>
        <begin position="281"/>
        <end position="425"/>
    </location>
</feature>
<evidence type="ECO:0000313" key="5">
    <source>
        <dbReference type="Proteomes" id="UP000031408"/>
    </source>
</evidence>
<evidence type="ECO:0000256" key="2">
    <source>
        <dbReference type="SAM" id="Phobius"/>
    </source>
</evidence>
<protein>
    <recommendedName>
        <fullName evidence="3">Outer membrane protein beta-barrel domain-containing protein</fullName>
    </recommendedName>
</protein>
<sequence length="455" mass="50523">MDREHYNRSFDDWFREAELRQPEPPFNEAAWLKMETLLKREEKKRRRFFAWWWFAGLLILGFLMLYSLNPDSHQMAGDHPNTQPDVFLPYQGSDAALPEKNRQLPLFPARDALADRQLPRAEQPAGNFPIQPSLATGSGEPGLSPVTPSTGSSKQVQAVAGTPQTSLAGLSTTNAGHSRRGAGKSVVPAAAVSSFAANSGRNSNQATRGKNQPAQNAILRAAENISASLTSAPDCIDPETGEYIPPLASIKPEVSRKSRFYVYAAALPEWSFVPGNKLGELNIGYTGGIGYRISKRWFVQAGVAFNKKKYEAQADDYTPKKGSYFTNPNYKLQEVYADCSVIEIPLQFRYDISQQKKYTLFVTAGLSSTIMKREGYDYDYLRYGNQADGAYTYRTNSFKLFSGASVGFGYERPIYKQFTFHAVPYLSIPLRGVGEGSVKLGSIGIQTGVRYNLPF</sequence>
<feature type="compositionally biased region" description="Polar residues" evidence="1">
    <location>
        <begin position="146"/>
        <end position="176"/>
    </location>
</feature>
<dbReference type="EMBL" id="JSVC01000015">
    <property type="protein sequence ID" value="KIC94118.1"/>
    <property type="molecule type" value="Genomic_DNA"/>
</dbReference>
<dbReference type="OrthoDB" id="1523584at2"/>
<keyword evidence="2" id="KW-0472">Membrane</keyword>
<name>A0A0C1LFK2_9BACT</name>
<evidence type="ECO:0000259" key="3">
    <source>
        <dbReference type="Pfam" id="PF13568"/>
    </source>
</evidence>